<dbReference type="STRING" id="1035309.A0A2C5WUS8"/>
<evidence type="ECO:0000259" key="2">
    <source>
        <dbReference type="SMART" id="SM01233"/>
    </source>
</evidence>
<reference evidence="3 4" key="1">
    <citation type="journal article" date="2013" name="Fungal Biol.">
        <title>Analysis of microsatellite markers in the genome of the plant pathogen Ceratocystis fimbriata.</title>
        <authorList>
            <person name="Simpson M.C."/>
            <person name="Wilken P.M."/>
            <person name="Coetzee M.P."/>
            <person name="Wingfield M.J."/>
            <person name="Wingfield B.D."/>
        </authorList>
    </citation>
    <scope>NUCLEOTIDE SEQUENCE [LARGE SCALE GENOMIC DNA]</scope>
    <source>
        <strain evidence="3 4">CBS 114723</strain>
    </source>
</reference>
<dbReference type="SMART" id="SM01233">
    <property type="entry name" value="HABP4_PAI-RBP1"/>
    <property type="match status" value="1"/>
</dbReference>
<protein>
    <recommendedName>
        <fullName evidence="2">Hyaluronan/mRNA-binding protein domain-containing protein</fullName>
    </recommendedName>
</protein>
<dbReference type="GO" id="GO:0003723">
    <property type="term" value="F:RNA binding"/>
    <property type="evidence" value="ECO:0007669"/>
    <property type="project" value="InterPro"/>
</dbReference>
<gene>
    <name evidence="3" type="ORF">CFIMG_006386RAa</name>
</gene>
<feature type="region of interest" description="Disordered" evidence="1">
    <location>
        <begin position="1"/>
        <end position="118"/>
    </location>
</feature>
<dbReference type="AlphaFoldDB" id="A0A2C5WUS8"/>
<evidence type="ECO:0000313" key="3">
    <source>
        <dbReference type="EMBL" id="PHH49401.1"/>
    </source>
</evidence>
<feature type="compositionally biased region" description="Basic and acidic residues" evidence="1">
    <location>
        <begin position="209"/>
        <end position="232"/>
    </location>
</feature>
<dbReference type="PANTHER" id="PTHR12299:SF17">
    <property type="entry name" value="AT19571P-RELATED"/>
    <property type="match status" value="1"/>
</dbReference>
<accession>A0A2C5WUS8</accession>
<reference evidence="3 4" key="2">
    <citation type="journal article" date="2013" name="IMA Fungus">
        <title>IMA Genome-F 1: Ceratocystis fimbriata: Draft nuclear genome sequence for the plant pathogen, Ceratocystis fimbriata.</title>
        <authorList>
            <person name="Wilken P.M."/>
            <person name="Steenkamp E.T."/>
            <person name="Wingfield M.J."/>
            <person name="de Beer Z.W."/>
            <person name="Wingfield B.D."/>
        </authorList>
    </citation>
    <scope>NUCLEOTIDE SEQUENCE [LARGE SCALE GENOMIC DNA]</scope>
    <source>
        <strain evidence="3 4">CBS 114723</strain>
    </source>
</reference>
<sequence length="286" mass="30029">MSVVSKNPFDLLGDGESPAAPAAAPKKQAPKPAAAAPARRGGNDAAFRDKNAGRENNRGKSTDESSARRGRGGPRGGRGSRFPREKDDRHSKSVGGPGEKQADKAWGANEGNAELKDEIAGEEIAAADKTEEEVAEAAEPEEKVKSFDDFLAEKAEKKLALGESLSLRQANEGTKANKKWETAKQVVNEESDYFTPGTGKATRQRERKVKQTIDIEPRFVEAERSSRSEGGRGGRGGPRGGFRGEGRGGRGGGRGGPRSAAPGPGPRAAKQAINTSDEAAFPSLGA</sequence>
<dbReference type="EMBL" id="APWK03000209">
    <property type="protein sequence ID" value="PHH49401.1"/>
    <property type="molecule type" value="Genomic_DNA"/>
</dbReference>
<feature type="compositionally biased region" description="Low complexity" evidence="1">
    <location>
        <begin position="18"/>
        <end position="38"/>
    </location>
</feature>
<feature type="compositionally biased region" description="Low complexity" evidence="1">
    <location>
        <begin position="257"/>
        <end position="269"/>
    </location>
</feature>
<dbReference type="Gene3D" id="6.10.140.1040">
    <property type="match status" value="1"/>
</dbReference>
<dbReference type="InterPro" id="IPR039764">
    <property type="entry name" value="HABP4/SERBP1-like"/>
</dbReference>
<feature type="compositionally biased region" description="Basic and acidic residues" evidence="1">
    <location>
        <begin position="46"/>
        <end position="67"/>
    </location>
</feature>
<dbReference type="GO" id="GO:0005737">
    <property type="term" value="C:cytoplasm"/>
    <property type="evidence" value="ECO:0007669"/>
    <property type="project" value="TreeGrafter"/>
</dbReference>
<proteinExistence type="predicted"/>
<keyword evidence="4" id="KW-1185">Reference proteome</keyword>
<dbReference type="PANTHER" id="PTHR12299">
    <property type="entry name" value="HYALURONIC ACID-BINDING PROTEIN 4"/>
    <property type="match status" value="1"/>
</dbReference>
<evidence type="ECO:0000313" key="4">
    <source>
        <dbReference type="Proteomes" id="UP000222788"/>
    </source>
</evidence>
<dbReference type="InterPro" id="IPR006861">
    <property type="entry name" value="HABP4_PAIRBP1-bd"/>
</dbReference>
<dbReference type="Proteomes" id="UP000222788">
    <property type="component" value="Unassembled WGS sequence"/>
</dbReference>
<dbReference type="OrthoDB" id="5426471at2759"/>
<comment type="caution">
    <text evidence="3">The sequence shown here is derived from an EMBL/GenBank/DDBJ whole genome shotgun (WGS) entry which is preliminary data.</text>
</comment>
<organism evidence="3 4">
    <name type="scientific">Ceratocystis fimbriata CBS 114723</name>
    <dbReference type="NCBI Taxonomy" id="1035309"/>
    <lineage>
        <taxon>Eukaryota</taxon>
        <taxon>Fungi</taxon>
        <taxon>Dikarya</taxon>
        <taxon>Ascomycota</taxon>
        <taxon>Pezizomycotina</taxon>
        <taxon>Sordariomycetes</taxon>
        <taxon>Hypocreomycetidae</taxon>
        <taxon>Microascales</taxon>
        <taxon>Ceratocystidaceae</taxon>
        <taxon>Ceratocystis</taxon>
    </lineage>
</organism>
<feature type="compositionally biased region" description="Basic and acidic residues" evidence="1">
    <location>
        <begin position="82"/>
        <end position="91"/>
    </location>
</feature>
<dbReference type="GO" id="GO:0005634">
    <property type="term" value="C:nucleus"/>
    <property type="evidence" value="ECO:0007669"/>
    <property type="project" value="TreeGrafter"/>
</dbReference>
<evidence type="ECO:0000256" key="1">
    <source>
        <dbReference type="SAM" id="MobiDB-lite"/>
    </source>
</evidence>
<feature type="region of interest" description="Disordered" evidence="1">
    <location>
        <begin position="191"/>
        <end position="286"/>
    </location>
</feature>
<name>A0A2C5WUS8_9PEZI</name>
<feature type="domain" description="Hyaluronan/mRNA-binding protein" evidence="2">
    <location>
        <begin position="83"/>
        <end position="173"/>
    </location>
</feature>